<name>A0ABM8WFF5_9BURK</name>
<gene>
    <name evidence="1" type="ORF">LMG32289_00902</name>
</gene>
<comment type="caution">
    <text evidence="1">The sequence shown here is derived from an EMBL/GenBank/DDBJ whole genome shotgun (WGS) entry which is preliminary data.</text>
</comment>
<organism evidence="1 2">
    <name type="scientific">Cupriavidus pampae</name>
    <dbReference type="NCBI Taxonomy" id="659251"/>
    <lineage>
        <taxon>Bacteria</taxon>
        <taxon>Pseudomonadati</taxon>
        <taxon>Pseudomonadota</taxon>
        <taxon>Betaproteobacteria</taxon>
        <taxon>Burkholderiales</taxon>
        <taxon>Burkholderiaceae</taxon>
        <taxon>Cupriavidus</taxon>
    </lineage>
</organism>
<evidence type="ECO:0000313" key="2">
    <source>
        <dbReference type="Proteomes" id="UP000706525"/>
    </source>
</evidence>
<dbReference type="Proteomes" id="UP000706525">
    <property type="component" value="Unassembled WGS sequence"/>
</dbReference>
<dbReference type="SUPFAM" id="SSF51735">
    <property type="entry name" value="NAD(P)-binding Rossmann-fold domains"/>
    <property type="match status" value="1"/>
</dbReference>
<proteinExistence type="predicted"/>
<evidence type="ECO:0000313" key="1">
    <source>
        <dbReference type="EMBL" id="CAG9166003.1"/>
    </source>
</evidence>
<sequence>MNPERFALISYLCSDDGALVTGANLAINGGQHIQ</sequence>
<keyword evidence="2" id="KW-1185">Reference proteome</keyword>
<dbReference type="EMBL" id="CAJZAG010000002">
    <property type="protein sequence ID" value="CAG9166003.1"/>
    <property type="molecule type" value="Genomic_DNA"/>
</dbReference>
<dbReference type="InterPro" id="IPR036291">
    <property type="entry name" value="NAD(P)-bd_dom_sf"/>
</dbReference>
<reference evidence="1 2" key="1">
    <citation type="submission" date="2021-08" db="EMBL/GenBank/DDBJ databases">
        <authorList>
            <person name="Peeters C."/>
        </authorList>
    </citation>
    <scope>NUCLEOTIDE SEQUENCE [LARGE SCALE GENOMIC DNA]</scope>
    <source>
        <strain evidence="1 2">LMG 32289</strain>
    </source>
</reference>
<accession>A0ABM8WFF5</accession>
<protein>
    <submittedName>
        <fullName evidence="1">Uncharacterized protein</fullName>
    </submittedName>
</protein>